<gene>
    <name evidence="3" type="ORF">OMAG_001818</name>
</gene>
<organism evidence="3 4">
    <name type="scientific">Candidatus Omnitrophus magneticus</name>
    <dbReference type="NCBI Taxonomy" id="1609969"/>
    <lineage>
        <taxon>Bacteria</taxon>
        <taxon>Pseudomonadati</taxon>
        <taxon>Candidatus Omnitrophota</taxon>
        <taxon>Candidatus Omnitrophus</taxon>
    </lineage>
</organism>
<dbReference type="Proteomes" id="UP000033428">
    <property type="component" value="Unassembled WGS sequence"/>
</dbReference>
<accession>A0A0F0CSD5</accession>
<dbReference type="EMBL" id="JYNY01000372">
    <property type="protein sequence ID" value="KJJ84355.1"/>
    <property type="molecule type" value="Genomic_DNA"/>
</dbReference>
<dbReference type="InterPro" id="IPR041489">
    <property type="entry name" value="PDZ_6"/>
</dbReference>
<proteinExistence type="predicted"/>
<dbReference type="InterPro" id="IPR011990">
    <property type="entry name" value="TPR-like_helical_dom_sf"/>
</dbReference>
<dbReference type="InterPro" id="IPR036034">
    <property type="entry name" value="PDZ_sf"/>
</dbReference>
<evidence type="ECO:0000313" key="3">
    <source>
        <dbReference type="EMBL" id="KJJ84355.1"/>
    </source>
</evidence>
<comment type="caution">
    <text evidence="3">The sequence shown here is derived from an EMBL/GenBank/DDBJ whole genome shotgun (WGS) entry which is preliminary data.</text>
</comment>
<dbReference type="SUPFAM" id="SSF48452">
    <property type="entry name" value="TPR-like"/>
    <property type="match status" value="1"/>
</dbReference>
<feature type="domain" description="PDZ" evidence="2">
    <location>
        <begin position="215"/>
        <end position="287"/>
    </location>
</feature>
<dbReference type="Gene3D" id="1.25.40.10">
    <property type="entry name" value="Tetratricopeptide repeat domain"/>
    <property type="match status" value="1"/>
</dbReference>
<dbReference type="SUPFAM" id="SSF50156">
    <property type="entry name" value="PDZ domain-like"/>
    <property type="match status" value="2"/>
</dbReference>
<feature type="repeat" description="TPR" evidence="1">
    <location>
        <begin position="44"/>
        <end position="77"/>
    </location>
</feature>
<dbReference type="AlphaFoldDB" id="A0A0F0CSD5"/>
<evidence type="ECO:0000256" key="1">
    <source>
        <dbReference type="PROSITE-ProRule" id="PRU00339"/>
    </source>
</evidence>
<dbReference type="InterPro" id="IPR019734">
    <property type="entry name" value="TPR_rpt"/>
</dbReference>
<sequence>MQDSQEIKGVVVEEYDDRVILSTIDGEQEIMREKIKELIFDRDDQNYINLAEYYQERKAYEKSYYYYKKALEINPSFKKAREGILYVSNKINNSDEVSKISHVKKLNETTILLEKGLDAETSAGITEELKHQIGITIEEKNGLLLFKQILAGSPADKAGLRERDTLIAIWAKATRYMNPTDIYSKFLSNSTKGLHITYGRIIKVKLPNKKIFLGDLLGARLEFILLEGLTVKEVKKNSPASLAGICKNDIILEIDKTPIRYVPINTILEKIAKKKGATVEFLIKRDTIIWK</sequence>
<keyword evidence="1" id="KW-0802">TPR repeat</keyword>
<dbReference type="PROSITE" id="PS50005">
    <property type="entry name" value="TPR"/>
    <property type="match status" value="1"/>
</dbReference>
<evidence type="ECO:0000313" key="4">
    <source>
        <dbReference type="Proteomes" id="UP000033428"/>
    </source>
</evidence>
<keyword evidence="4" id="KW-1185">Reference proteome</keyword>
<evidence type="ECO:0000259" key="2">
    <source>
        <dbReference type="SMART" id="SM00228"/>
    </source>
</evidence>
<name>A0A0F0CSD5_9BACT</name>
<feature type="domain" description="PDZ" evidence="2">
    <location>
        <begin position="131"/>
        <end position="202"/>
    </location>
</feature>
<dbReference type="InterPro" id="IPR001478">
    <property type="entry name" value="PDZ"/>
</dbReference>
<dbReference type="SMART" id="SM00228">
    <property type="entry name" value="PDZ"/>
    <property type="match status" value="2"/>
</dbReference>
<reference evidence="3 4" key="1">
    <citation type="submission" date="2015-02" db="EMBL/GenBank/DDBJ databases">
        <title>Single-cell genomics of uncultivated deep-branching MTB reveals a conserved set of magnetosome genes.</title>
        <authorList>
            <person name="Kolinko S."/>
            <person name="Richter M."/>
            <person name="Glockner F.O."/>
            <person name="Brachmann A."/>
            <person name="Schuler D."/>
        </authorList>
    </citation>
    <scope>NUCLEOTIDE SEQUENCE [LARGE SCALE GENOMIC DNA]</scope>
    <source>
        <strain evidence="3">SKK-01</strain>
    </source>
</reference>
<protein>
    <submittedName>
        <fullName evidence="3">PDZ/DHR/GLGF domain protein</fullName>
    </submittedName>
</protein>
<dbReference type="Pfam" id="PF17820">
    <property type="entry name" value="PDZ_6"/>
    <property type="match status" value="1"/>
</dbReference>
<dbReference type="Gene3D" id="2.30.42.10">
    <property type="match status" value="2"/>
</dbReference>